<sequence length="141" mass="14372">MLHAVTLGLAQAADAELLGAILAADPGAFSLGAAAAKGVRFRELRAIVGTDDLVSGSDFGPGYGDQAGQLFVHSIPAELCAAADRTVIGAFDRFGLAIGGEIRLLIDRTAGDGSLTATCWCGMKAVLPDPGFAWRFTPAAP</sequence>
<keyword evidence="2" id="KW-1185">Reference proteome</keyword>
<comment type="caution">
    <text evidence="1">The sequence shown here is derived from an EMBL/GenBank/DDBJ whole genome shotgun (WGS) entry which is preliminary data.</text>
</comment>
<protein>
    <submittedName>
        <fullName evidence="1">Uncharacterized protein</fullName>
    </submittedName>
</protein>
<proteinExistence type="predicted"/>
<dbReference type="Proteomes" id="UP001595596">
    <property type="component" value="Unassembled WGS sequence"/>
</dbReference>
<name>A0ABV7S4G5_9RHOB</name>
<evidence type="ECO:0000313" key="1">
    <source>
        <dbReference type="EMBL" id="MFC3571388.1"/>
    </source>
</evidence>
<dbReference type="RefSeq" id="WP_379033204.1">
    <property type="nucleotide sequence ID" value="NZ_JBHRXE010000058.1"/>
</dbReference>
<dbReference type="EMBL" id="JBHRXE010000058">
    <property type="protein sequence ID" value="MFC3571388.1"/>
    <property type="molecule type" value="Genomic_DNA"/>
</dbReference>
<accession>A0ABV7S4G5</accession>
<reference evidence="2" key="1">
    <citation type="journal article" date="2019" name="Int. J. Syst. Evol. Microbiol.">
        <title>The Global Catalogue of Microorganisms (GCM) 10K type strain sequencing project: providing services to taxonomists for standard genome sequencing and annotation.</title>
        <authorList>
            <consortium name="The Broad Institute Genomics Platform"/>
            <consortium name="The Broad Institute Genome Sequencing Center for Infectious Disease"/>
            <person name="Wu L."/>
            <person name="Ma J."/>
        </authorList>
    </citation>
    <scope>NUCLEOTIDE SEQUENCE [LARGE SCALE GENOMIC DNA]</scope>
    <source>
        <strain evidence="2">VKM B-3226</strain>
    </source>
</reference>
<evidence type="ECO:0000313" key="2">
    <source>
        <dbReference type="Proteomes" id="UP001595596"/>
    </source>
</evidence>
<gene>
    <name evidence="1" type="ORF">ACFOMP_18190</name>
</gene>
<organism evidence="1 2">
    <name type="scientific">Paracoccus simplex</name>
    <dbReference type="NCBI Taxonomy" id="2086346"/>
    <lineage>
        <taxon>Bacteria</taxon>
        <taxon>Pseudomonadati</taxon>
        <taxon>Pseudomonadota</taxon>
        <taxon>Alphaproteobacteria</taxon>
        <taxon>Rhodobacterales</taxon>
        <taxon>Paracoccaceae</taxon>
        <taxon>Paracoccus</taxon>
    </lineage>
</organism>